<proteinExistence type="predicted"/>
<accession>A0A1I8BI07</accession>
<dbReference type="Proteomes" id="UP000095281">
    <property type="component" value="Unplaced"/>
</dbReference>
<evidence type="ECO:0000313" key="2">
    <source>
        <dbReference type="Proteomes" id="UP000095281"/>
    </source>
</evidence>
<feature type="region of interest" description="Disordered" evidence="1">
    <location>
        <begin position="43"/>
        <end position="73"/>
    </location>
</feature>
<dbReference type="WBParaSite" id="MhA1_Contig26.frz3.gene16">
    <property type="protein sequence ID" value="MhA1_Contig26.frz3.gene16"/>
    <property type="gene ID" value="MhA1_Contig26.frz3.gene16"/>
</dbReference>
<sequence length="154" mass="18482">MRNLQIPWPQPLPDDRSESQWREEVLEIFFDAVDARVPAAFTQITPKNSKQRIQLQKTPRTSTETESQTDEDIWKTRAIEERKRKWEISKEKGEENRKLKEENKLLKEKLRKSEEENRRLKGEEKDYVSETEEENIENDSLNETRWSHLSTSPK</sequence>
<protein>
    <submittedName>
        <fullName evidence="3">BZIP domain-containing protein</fullName>
    </submittedName>
</protein>
<organism evidence="2 3">
    <name type="scientific">Meloidogyne hapla</name>
    <name type="common">Root-knot nematode worm</name>
    <dbReference type="NCBI Taxonomy" id="6305"/>
    <lineage>
        <taxon>Eukaryota</taxon>
        <taxon>Metazoa</taxon>
        <taxon>Ecdysozoa</taxon>
        <taxon>Nematoda</taxon>
        <taxon>Chromadorea</taxon>
        <taxon>Rhabditida</taxon>
        <taxon>Tylenchina</taxon>
        <taxon>Tylenchomorpha</taxon>
        <taxon>Tylenchoidea</taxon>
        <taxon>Meloidogynidae</taxon>
        <taxon>Meloidogyninae</taxon>
        <taxon>Meloidogyne</taxon>
    </lineage>
</organism>
<evidence type="ECO:0000313" key="3">
    <source>
        <dbReference type="WBParaSite" id="MhA1_Contig26.frz3.gene16"/>
    </source>
</evidence>
<keyword evidence="2" id="KW-1185">Reference proteome</keyword>
<reference evidence="3" key="1">
    <citation type="submission" date="2016-11" db="UniProtKB">
        <authorList>
            <consortium name="WormBaseParasite"/>
        </authorList>
    </citation>
    <scope>IDENTIFICATION</scope>
</reference>
<feature type="region of interest" description="Disordered" evidence="1">
    <location>
        <begin position="87"/>
        <end position="154"/>
    </location>
</feature>
<feature type="compositionally biased region" description="Basic and acidic residues" evidence="1">
    <location>
        <begin position="87"/>
        <end position="128"/>
    </location>
</feature>
<name>A0A1I8BI07_MELHA</name>
<feature type="compositionally biased region" description="Polar residues" evidence="1">
    <location>
        <begin position="43"/>
        <end position="60"/>
    </location>
</feature>
<feature type="compositionally biased region" description="Polar residues" evidence="1">
    <location>
        <begin position="138"/>
        <end position="154"/>
    </location>
</feature>
<dbReference type="AlphaFoldDB" id="A0A1I8BI07"/>
<evidence type="ECO:0000256" key="1">
    <source>
        <dbReference type="SAM" id="MobiDB-lite"/>
    </source>
</evidence>